<dbReference type="AlphaFoldDB" id="A0A8J2BSS6"/>
<reference evidence="2" key="1">
    <citation type="submission" date="2021-02" db="EMBL/GenBank/DDBJ databases">
        <authorList>
            <person name="Cremers G."/>
            <person name="Picone N."/>
        </authorList>
    </citation>
    <scope>NUCLEOTIDE SEQUENCE</scope>
    <source>
        <strain evidence="2">PQ17</strain>
    </source>
</reference>
<accession>A0A8J2BSS6</accession>
<evidence type="ECO:0000256" key="1">
    <source>
        <dbReference type="SAM" id="SignalP"/>
    </source>
</evidence>
<keyword evidence="1" id="KW-0732">Signal</keyword>
<evidence type="ECO:0000313" key="3">
    <source>
        <dbReference type="Proteomes" id="UP000663859"/>
    </source>
</evidence>
<organism evidence="2 3">
    <name type="scientific">Candidatus Methylacidithermus pantelleriae</name>
    <dbReference type="NCBI Taxonomy" id="2744239"/>
    <lineage>
        <taxon>Bacteria</taxon>
        <taxon>Pseudomonadati</taxon>
        <taxon>Verrucomicrobiota</taxon>
        <taxon>Methylacidiphilae</taxon>
        <taxon>Methylacidiphilales</taxon>
        <taxon>Methylacidiphilaceae</taxon>
        <taxon>Candidatus Methylacidithermus</taxon>
    </lineage>
</organism>
<gene>
    <name evidence="2" type="ORF">MPNT_80033</name>
</gene>
<sequence length="830" mass="94072">MSIFSSLSGSAALGVFLLATCAFALQVDEQLDQDPVLAGCGGADRVLKWILSDSEGSSLLTPEWLDSVILRWMRGTEAQKVVSEDLRRGDGLLADALEESFELLHIGGQSARDEVRKLTEKKESQLWWALIGNPRSIAPLRRYVLQMPEDGPSRLFALSAWWSKEGQTFPDSVMETALRAVNAPITCAPQDWEERWEQGKKLSLGENTARGTLYVLGRFPRKAGTFYDLVWQQCWQQLTTDPAYWEEYQKRLMQCKAAYRFACQSLVHAFHTPEGKKFFEHYLGVDPIHSQLVGRGRWLWEGLVGKDRPYHPAFQDIAYQRLLQKLSAGDERYQDFFLWHLTRPAEALSEAAREALTEAMIREESIARLALESIWDAGPLWINRLEQTAAWRSGEVTKDKTTSDIRRAYAQGELTRDSLLAISGEIALFLRASDWAWSSLFCEGAAKSLSAFLRRSVPKLPLFSPSYALAWADTLLQNDPEAFRAFGQWVALRKPAEGGMALSQYPSWLKRADDQLRTAIRQGSVIFNEEAQRFIDLFVQWSDREGWNVVENHLKRETLLAQELRELLMTQWRMDRDAFWKWYGILCHLPAAESLRERTSEAITIAGAAADILDGVASFDYGVADASVPIWTELWKDASKRQMVCRAILQADGLSELNSLLVQATENTVELPSEKELIARMARGMGKLPQDEEITSLLRRDPGITRTLVAQCLESNGFRERWEKSVFLSIELGGQAPFVAHWIHQKKDAVNAWKEAFAKALEKSPPLLSYAIRRMAAARGGDLFWGAEIRKLEDTVMTTVSTERLFWENLLTDKTGGIESYAKQKFPSNP</sequence>
<proteinExistence type="predicted"/>
<evidence type="ECO:0008006" key="4">
    <source>
        <dbReference type="Google" id="ProtNLM"/>
    </source>
</evidence>
<dbReference type="Proteomes" id="UP000663859">
    <property type="component" value="Unassembled WGS sequence"/>
</dbReference>
<dbReference type="EMBL" id="CAJNOB010000070">
    <property type="protein sequence ID" value="CAF0704946.1"/>
    <property type="molecule type" value="Genomic_DNA"/>
</dbReference>
<feature type="chain" id="PRO_5035170659" description="DUF4034 domain-containing protein" evidence="1">
    <location>
        <begin position="25"/>
        <end position="830"/>
    </location>
</feature>
<protein>
    <recommendedName>
        <fullName evidence="4">DUF4034 domain-containing protein</fullName>
    </recommendedName>
</protein>
<name>A0A8J2BSS6_9BACT</name>
<comment type="caution">
    <text evidence="2">The sequence shown here is derived from an EMBL/GenBank/DDBJ whole genome shotgun (WGS) entry which is preliminary data.</text>
</comment>
<keyword evidence="3" id="KW-1185">Reference proteome</keyword>
<feature type="signal peptide" evidence="1">
    <location>
        <begin position="1"/>
        <end position="24"/>
    </location>
</feature>
<evidence type="ECO:0000313" key="2">
    <source>
        <dbReference type="EMBL" id="CAF0704946.1"/>
    </source>
</evidence>